<comment type="caution">
    <text evidence="2">The sequence shown here is derived from an EMBL/GenBank/DDBJ whole genome shotgun (WGS) entry which is preliminary data.</text>
</comment>
<sequence>MRGDDLIAQGYADLLRRIPWQQFWTLTFRPSQTGRNGSVHGESADKAFRYFVSCINKEVYGPQWHKRPHRGIQWARGTEWHRDGRLHFHAVVAAPTDDLNRLINRYHWHEVWYREFGRNQIEAPRSQADITGYVSKYVTKGGEVDFSKNFGAWMPPLIDYTARPTQDRMTGV</sequence>
<organism evidence="2 3">
    <name type="scientific">Pseudoxanthomonas winnipegensis</name>
    <dbReference type="NCBI Taxonomy" id="2480810"/>
    <lineage>
        <taxon>Bacteria</taxon>
        <taxon>Pseudomonadati</taxon>
        <taxon>Pseudomonadota</taxon>
        <taxon>Gammaproteobacteria</taxon>
        <taxon>Lysobacterales</taxon>
        <taxon>Lysobacteraceae</taxon>
        <taxon>Pseudoxanthomonas</taxon>
    </lineage>
</organism>
<accession>A0ABY1WGW9</accession>
<dbReference type="Proteomes" id="UP000293089">
    <property type="component" value="Unassembled WGS sequence"/>
</dbReference>
<evidence type="ECO:0000313" key="2">
    <source>
        <dbReference type="EMBL" id="TAA21187.1"/>
    </source>
</evidence>
<proteinExistence type="predicted"/>
<reference evidence="2 3" key="1">
    <citation type="submission" date="2019-02" db="EMBL/GenBank/DDBJ databases">
        <title>WGS of Pseudoxanthomonas species novum from clinical isolates.</title>
        <authorList>
            <person name="Bernier A.-M."/>
            <person name="Bernard K."/>
            <person name="Vachon A."/>
        </authorList>
    </citation>
    <scope>NUCLEOTIDE SEQUENCE [LARGE SCALE GENOMIC DNA]</scope>
    <source>
        <strain evidence="3">NML 170316</strain>
    </source>
</reference>
<protein>
    <recommendedName>
        <fullName evidence="1">Replication-associated protein ORF2/G2P domain-containing protein</fullName>
    </recommendedName>
</protein>
<name>A0ABY1WGW9_9GAMM</name>
<dbReference type="EMBL" id="SHME01000002">
    <property type="protein sequence ID" value="TAA21187.1"/>
    <property type="molecule type" value="Genomic_DNA"/>
</dbReference>
<evidence type="ECO:0000259" key="1">
    <source>
        <dbReference type="Pfam" id="PF23343"/>
    </source>
</evidence>
<gene>
    <name evidence="2" type="ORF">EA658_06220</name>
</gene>
<dbReference type="InterPro" id="IPR056906">
    <property type="entry name" value="ORF2/G2P_dom"/>
</dbReference>
<evidence type="ECO:0000313" key="3">
    <source>
        <dbReference type="Proteomes" id="UP000293089"/>
    </source>
</evidence>
<keyword evidence="3" id="KW-1185">Reference proteome</keyword>
<dbReference type="Pfam" id="PF23343">
    <property type="entry name" value="REP_ORF2-G2P"/>
    <property type="match status" value="1"/>
</dbReference>
<feature type="domain" description="Replication-associated protein ORF2/G2P" evidence="1">
    <location>
        <begin position="22"/>
        <end position="141"/>
    </location>
</feature>